<comment type="subcellular location">
    <subcellularLocation>
        <location evidence="1">Membrane</location>
    </subcellularLocation>
</comment>
<dbReference type="GeneID" id="17298887"/>
<evidence type="ECO:0000256" key="1">
    <source>
        <dbReference type="ARBA" id="ARBA00004370"/>
    </source>
</evidence>
<keyword evidence="3" id="KW-0677">Repeat</keyword>
<evidence type="ECO:0000313" key="8">
    <source>
        <dbReference type="EMBL" id="EKX42146.1"/>
    </source>
</evidence>
<reference evidence="10" key="2">
    <citation type="submission" date="2012-11" db="EMBL/GenBank/DDBJ databases">
        <authorList>
            <person name="Kuo A."/>
            <person name="Curtis B.A."/>
            <person name="Tanifuji G."/>
            <person name="Burki F."/>
            <person name="Gruber A."/>
            <person name="Irimia M."/>
            <person name="Maruyama S."/>
            <person name="Arias M.C."/>
            <person name="Ball S.G."/>
            <person name="Gile G.H."/>
            <person name="Hirakawa Y."/>
            <person name="Hopkins J.F."/>
            <person name="Rensing S.A."/>
            <person name="Schmutz J."/>
            <person name="Symeonidi A."/>
            <person name="Elias M."/>
            <person name="Eveleigh R.J."/>
            <person name="Herman E.K."/>
            <person name="Klute M.J."/>
            <person name="Nakayama T."/>
            <person name="Obornik M."/>
            <person name="Reyes-Prieto A."/>
            <person name="Armbrust E.V."/>
            <person name="Aves S.J."/>
            <person name="Beiko R.G."/>
            <person name="Coutinho P."/>
            <person name="Dacks J.B."/>
            <person name="Durnford D.G."/>
            <person name="Fast N.M."/>
            <person name="Green B.R."/>
            <person name="Grisdale C."/>
            <person name="Hempe F."/>
            <person name="Henrissat B."/>
            <person name="Hoppner M.P."/>
            <person name="Ishida K.-I."/>
            <person name="Kim E."/>
            <person name="Koreny L."/>
            <person name="Kroth P.G."/>
            <person name="Liu Y."/>
            <person name="Malik S.-B."/>
            <person name="Maier U.G."/>
            <person name="McRose D."/>
            <person name="Mock T."/>
            <person name="Neilson J.A."/>
            <person name="Onodera N.T."/>
            <person name="Poole A.M."/>
            <person name="Pritham E.J."/>
            <person name="Richards T.A."/>
            <person name="Rocap G."/>
            <person name="Roy S.W."/>
            <person name="Sarai C."/>
            <person name="Schaack S."/>
            <person name="Shirato S."/>
            <person name="Slamovits C.H."/>
            <person name="Spencer D.F."/>
            <person name="Suzuki S."/>
            <person name="Worden A.Z."/>
            <person name="Zauner S."/>
            <person name="Barry K."/>
            <person name="Bell C."/>
            <person name="Bharti A.K."/>
            <person name="Crow J.A."/>
            <person name="Grimwood J."/>
            <person name="Kramer R."/>
            <person name="Lindquist E."/>
            <person name="Lucas S."/>
            <person name="Salamov A."/>
            <person name="McFadden G.I."/>
            <person name="Lane C.E."/>
            <person name="Keeling P.J."/>
            <person name="Gray M.W."/>
            <person name="Grigoriev I.V."/>
            <person name="Archibald J.M."/>
        </authorList>
    </citation>
    <scope>NUCLEOTIDE SEQUENCE</scope>
    <source>
        <strain evidence="10">CCMP2712</strain>
    </source>
</reference>
<keyword evidence="4" id="KW-1133">Transmembrane helix</keyword>
<keyword evidence="10" id="KW-1185">Reference proteome</keyword>
<dbReference type="GO" id="GO:0005886">
    <property type="term" value="C:plasma membrane"/>
    <property type="evidence" value="ECO:0007669"/>
    <property type="project" value="TreeGrafter"/>
</dbReference>
<dbReference type="GO" id="GO:0006816">
    <property type="term" value="P:calcium ion transport"/>
    <property type="evidence" value="ECO:0007669"/>
    <property type="project" value="TreeGrafter"/>
</dbReference>
<proteinExistence type="predicted"/>
<evidence type="ECO:0000313" key="9">
    <source>
        <dbReference type="EnsemblProtists" id="EKX42146"/>
    </source>
</evidence>
<evidence type="ECO:0000259" key="6">
    <source>
        <dbReference type="Pfam" id="PF01833"/>
    </source>
</evidence>
<dbReference type="KEGG" id="gtt:GUITHDRAFT_141363"/>
<dbReference type="RefSeq" id="XP_005829126.1">
    <property type="nucleotide sequence ID" value="XM_005829069.1"/>
</dbReference>
<feature type="domain" description="PKD/REJ-like" evidence="7">
    <location>
        <begin position="1311"/>
        <end position="1495"/>
    </location>
</feature>
<dbReference type="SUPFAM" id="SSF81296">
    <property type="entry name" value="E set domains"/>
    <property type="match status" value="1"/>
</dbReference>
<dbReference type="InterPro" id="IPR002909">
    <property type="entry name" value="IPT_dom"/>
</dbReference>
<dbReference type="Gene3D" id="2.60.40.10">
    <property type="entry name" value="Immunoglobulins"/>
    <property type="match status" value="2"/>
</dbReference>
<accession>L1J0V3</accession>
<dbReference type="EMBL" id="JH993018">
    <property type="protein sequence ID" value="EKX42146.1"/>
    <property type="molecule type" value="Genomic_DNA"/>
</dbReference>
<evidence type="ECO:0000256" key="2">
    <source>
        <dbReference type="ARBA" id="ARBA00022692"/>
    </source>
</evidence>
<name>L1J0V3_GUITC</name>
<dbReference type="PaxDb" id="55529-EKX42146"/>
<organism evidence="8">
    <name type="scientific">Guillardia theta (strain CCMP2712)</name>
    <name type="common">Cryptophyte</name>
    <dbReference type="NCBI Taxonomy" id="905079"/>
    <lineage>
        <taxon>Eukaryota</taxon>
        <taxon>Cryptophyceae</taxon>
        <taxon>Pyrenomonadales</taxon>
        <taxon>Geminigeraceae</taxon>
        <taxon>Guillardia</taxon>
    </lineage>
</organism>
<evidence type="ECO:0000256" key="4">
    <source>
        <dbReference type="ARBA" id="ARBA00022989"/>
    </source>
</evidence>
<keyword evidence="5" id="KW-0472">Membrane</keyword>
<reference evidence="8 10" key="1">
    <citation type="journal article" date="2012" name="Nature">
        <title>Algal genomes reveal evolutionary mosaicism and the fate of nucleomorphs.</title>
        <authorList>
            <consortium name="DOE Joint Genome Institute"/>
            <person name="Curtis B.A."/>
            <person name="Tanifuji G."/>
            <person name="Burki F."/>
            <person name="Gruber A."/>
            <person name="Irimia M."/>
            <person name="Maruyama S."/>
            <person name="Arias M.C."/>
            <person name="Ball S.G."/>
            <person name="Gile G.H."/>
            <person name="Hirakawa Y."/>
            <person name="Hopkins J.F."/>
            <person name="Kuo A."/>
            <person name="Rensing S.A."/>
            <person name="Schmutz J."/>
            <person name="Symeonidi A."/>
            <person name="Elias M."/>
            <person name="Eveleigh R.J."/>
            <person name="Herman E.K."/>
            <person name="Klute M.J."/>
            <person name="Nakayama T."/>
            <person name="Obornik M."/>
            <person name="Reyes-Prieto A."/>
            <person name="Armbrust E.V."/>
            <person name="Aves S.J."/>
            <person name="Beiko R.G."/>
            <person name="Coutinho P."/>
            <person name="Dacks J.B."/>
            <person name="Durnford D.G."/>
            <person name="Fast N.M."/>
            <person name="Green B.R."/>
            <person name="Grisdale C.J."/>
            <person name="Hempel F."/>
            <person name="Henrissat B."/>
            <person name="Hoppner M.P."/>
            <person name="Ishida K."/>
            <person name="Kim E."/>
            <person name="Koreny L."/>
            <person name="Kroth P.G."/>
            <person name="Liu Y."/>
            <person name="Malik S.B."/>
            <person name="Maier U.G."/>
            <person name="McRose D."/>
            <person name="Mock T."/>
            <person name="Neilson J.A."/>
            <person name="Onodera N.T."/>
            <person name="Poole A.M."/>
            <person name="Pritham E.J."/>
            <person name="Richards T.A."/>
            <person name="Rocap G."/>
            <person name="Roy S.W."/>
            <person name="Sarai C."/>
            <person name="Schaack S."/>
            <person name="Shirato S."/>
            <person name="Slamovits C.H."/>
            <person name="Spencer D.F."/>
            <person name="Suzuki S."/>
            <person name="Worden A.Z."/>
            <person name="Zauner S."/>
            <person name="Barry K."/>
            <person name="Bell C."/>
            <person name="Bharti A.K."/>
            <person name="Crow J.A."/>
            <person name="Grimwood J."/>
            <person name="Kramer R."/>
            <person name="Lindquist E."/>
            <person name="Lucas S."/>
            <person name="Salamov A."/>
            <person name="McFadden G.I."/>
            <person name="Lane C.E."/>
            <person name="Keeling P.J."/>
            <person name="Gray M.W."/>
            <person name="Grigoriev I.V."/>
            <person name="Archibald J.M."/>
        </authorList>
    </citation>
    <scope>NUCLEOTIDE SEQUENCE</scope>
    <source>
        <strain evidence="8 10">CCMP2712</strain>
    </source>
</reference>
<evidence type="ECO:0000256" key="3">
    <source>
        <dbReference type="ARBA" id="ARBA00022737"/>
    </source>
</evidence>
<dbReference type="HOGENOM" id="CLU_244047_0_0_1"/>
<dbReference type="Pfam" id="PF02010">
    <property type="entry name" value="REJ"/>
    <property type="match status" value="1"/>
</dbReference>
<dbReference type="Proteomes" id="UP000011087">
    <property type="component" value="Unassembled WGS sequence"/>
</dbReference>
<dbReference type="PANTHER" id="PTHR46730">
    <property type="entry name" value="POLYCYSTIN-1"/>
    <property type="match status" value="1"/>
</dbReference>
<dbReference type="InterPro" id="IPR002859">
    <property type="entry name" value="PKD/REJ-like"/>
</dbReference>
<evidence type="ECO:0000259" key="7">
    <source>
        <dbReference type="Pfam" id="PF02010"/>
    </source>
</evidence>
<feature type="domain" description="IPT/TIG" evidence="6">
    <location>
        <begin position="613"/>
        <end position="696"/>
    </location>
</feature>
<feature type="domain" description="IPT/TIG" evidence="6">
    <location>
        <begin position="379"/>
        <end position="451"/>
    </location>
</feature>
<reference evidence="9" key="3">
    <citation type="submission" date="2015-06" db="UniProtKB">
        <authorList>
            <consortium name="EnsemblProtists"/>
        </authorList>
    </citation>
    <scope>IDENTIFICATION</scope>
</reference>
<gene>
    <name evidence="8" type="ORF">GUITHDRAFT_141363</name>
</gene>
<dbReference type="InterPro" id="IPR014756">
    <property type="entry name" value="Ig_E-set"/>
</dbReference>
<evidence type="ECO:0008006" key="11">
    <source>
        <dbReference type="Google" id="ProtNLM"/>
    </source>
</evidence>
<dbReference type="InterPro" id="IPR013783">
    <property type="entry name" value="Ig-like_fold"/>
</dbReference>
<dbReference type="PANTHER" id="PTHR46730:SF1">
    <property type="entry name" value="PLAT DOMAIN-CONTAINING PROTEIN"/>
    <property type="match status" value="1"/>
</dbReference>
<dbReference type="CDD" id="cd00603">
    <property type="entry name" value="IPT_PCSR"/>
    <property type="match status" value="1"/>
</dbReference>
<protein>
    <recommendedName>
        <fullName evidence="11">IPT/TIG domain-containing protein</fullName>
    </recommendedName>
</protein>
<keyword evidence="2" id="KW-0812">Transmembrane</keyword>
<sequence>MESYNRRVFLPSKDATIFGTNYGFSTKTLSARAFTACEQTIWTSFSTLSCREAGKIQKGQSLMMILTIHQKVSSISKIWSYDSVYVSSVDRQNYPGTGSVMLHLEGVSIGFSHSSLAMRTSDTSAEVSVWTSDSSIHAKSSSGASRSCKLEVTVNLIAGTGTETISFVKPQIHSNFTKVNFPFTGSSRISVHGSNFAHTSMSAAIRSHVSNSQTTTWQSQTTIMCKVSAGFANSMQARITLLLNLGSSSEILSYDNPEVNRIQSNPCGLSTNYTDRFSQDIVGCRHCSTRNSSIGDGPVFQASSIKIFVWIFEWISMQQCQGRSTEFTASEASKWLSDTFITIKSSHGIKNLRSVLLTSGSRTPSTLSKAVSFDSPLDTGVKPESRPATGLSIVTVIGMDFAQYDSTTRARFGGTNCETTMWTSSTSASCLLASGVGSAHSITFTTGVQISPYSYGDPPVVKEFQFSYSMPILLYTKTNTGNSAHGNTRGGWTLTIEGANFGFFADLIRIAVSSTLWTQDSTLGRIECKLPRSSLCVGCGNAHVRDDQVLCIVPAGDGNAISVTVADSDQTSYLSNGFSYSRPRIYSVSSNDDCAQENCGNLAVVESLAYTTSPSEGDVTVNRILYIEGDNFGVPIPLEGSTMLSKQSLATVYVGTRVCENTAIRSGGTQITCTWPKLVSGAIGCSAEKVVVEVSGQRSSTSSKHSVLSIQPQPIVVPFNPNKKACAWIDGDGAGMTITFGKRDSSTVWSATRTNQGRPYKARPGSRSDDFEDDCNNRPLPWLSTSCSHYLVSITLVDLKTLLGEGALCRWLNPAVLHVAFGFGTTVLPVFNPPATMRIRPGVVFAHGAPSYSSDSDILMEPPTTPRPLYDQSQTTYAYAAKPRVNLHGKSTFGACDPLLLKAEVDFASGSRSKGLLFTWSSNPDITAVRRASGEGLKYSVLQVSPDDPEFDSGQIYIITVASISKTVQREDVKLPTVEILGDPIRRIRRNGPLVISAQAYLPPCVGRLCSCLDTRNDYGWDGTTSAVLDIQWSTIGQPSNSLLTKQVSIVTTSVVIILEETVRQLDIGANYTIQVEAGVWTGFKEDSVERYASIAQVQIVPVKIAPVSRIRGGNRRILQDSRIILDGTDSWDPDWRRNDPRFKFEWFLDCETMYLQIEQYLKDAYLKNSKDYITQCRSSTLSTLLYNLNQANTGGLPVFDTLNTGFSTISDRKSDFERFHPAGASYFFPILIIIGLKVTDVDGASGYSTSHIQFEAAIEEGGNFPIGLEPLFISQPLPNNPIIFRVDSATYINVLTRIPLIGSVSAVGVLEVQGQAFQPRTQYKISLSASWPSGRYSTTWLNFTTADSPRGGSLEVSTMNGTAMVDRWSVDCNLWTTTDPDLLPLTYSFATNVGGRIGEIRIREHQPSAHHDNFVLPSSRVLTSVPGVGTILCRVNCSVILIAEIRDLLGATSRVNKTVLVTRPGCLSAVDACSANAMLSIVDTALQSIDVQSADLQPLNYLLLLITIEVSDVDLFSYNGTVGAQLVEARSRRAESNEVPSKFSEVALTSRNPSDERLPKRDKETVEYLKSLVEAGMYEALAEDIAMALSTESDNVQVEPVGVDNA</sequence>
<dbReference type="GO" id="GO:0005261">
    <property type="term" value="F:monoatomic cation channel activity"/>
    <property type="evidence" value="ECO:0007669"/>
    <property type="project" value="TreeGrafter"/>
</dbReference>
<evidence type="ECO:0000313" key="10">
    <source>
        <dbReference type="Proteomes" id="UP000011087"/>
    </source>
</evidence>
<dbReference type="Pfam" id="PF01833">
    <property type="entry name" value="TIG"/>
    <property type="match status" value="3"/>
</dbReference>
<feature type="domain" description="IPT/TIG" evidence="6">
    <location>
        <begin position="179"/>
        <end position="244"/>
    </location>
</feature>
<evidence type="ECO:0000256" key="5">
    <source>
        <dbReference type="ARBA" id="ARBA00023136"/>
    </source>
</evidence>
<dbReference type="EnsemblProtists" id="EKX42146">
    <property type="protein sequence ID" value="EKX42146"/>
    <property type="gene ID" value="GUITHDRAFT_141363"/>
</dbReference>